<evidence type="ECO:0000256" key="6">
    <source>
        <dbReference type="ARBA" id="ARBA00023136"/>
    </source>
</evidence>
<gene>
    <name evidence="10" type="ORF">ISO4_01925</name>
</gene>
<feature type="transmembrane region" description="Helical" evidence="8">
    <location>
        <begin position="285"/>
        <end position="311"/>
    </location>
</feature>
<feature type="transmembrane region" description="Helical" evidence="8">
    <location>
        <begin position="9"/>
        <end position="30"/>
    </location>
</feature>
<proteinExistence type="inferred from homology"/>
<feature type="transmembrane region" description="Helical" evidence="8">
    <location>
        <begin position="138"/>
        <end position="165"/>
    </location>
</feature>
<dbReference type="CDD" id="cd06261">
    <property type="entry name" value="TM_PBP2"/>
    <property type="match status" value="1"/>
</dbReference>
<evidence type="ECO:0000256" key="2">
    <source>
        <dbReference type="ARBA" id="ARBA00022448"/>
    </source>
</evidence>
<feature type="domain" description="ABC transmembrane type-1" evidence="9">
    <location>
        <begin position="99"/>
        <end position="308"/>
    </location>
</feature>
<evidence type="ECO:0000256" key="5">
    <source>
        <dbReference type="ARBA" id="ARBA00022989"/>
    </source>
</evidence>
<dbReference type="InterPro" id="IPR000515">
    <property type="entry name" value="MetI-like"/>
</dbReference>
<evidence type="ECO:0000256" key="8">
    <source>
        <dbReference type="RuleBase" id="RU363032"/>
    </source>
</evidence>
<comment type="subcellular location">
    <subcellularLocation>
        <location evidence="1 8">Cell membrane</location>
        <topology evidence="1 8">Multi-pass membrane protein</topology>
    </subcellularLocation>
</comment>
<sequence>MGAYVLRRLLALIPTLLIASVIVFGVVRLVPGDVLDLMLSENAYSSNAPDDRAQLEKALGMDKPLYMQYLSWAGNALRGDLGESLWRNTPVTEEIGARLGVTLELGILALLIALIIALPVGIFSAIRQETLADNVGRSFSILALAIPNFWLGTLVVILPALWWGWSPPTEMTPFFEDPIENLKTFLVPSLILGTSLSAVIMRMTRTMMLEVLRQDYIRTAWAKGLRERSVVLVHAVKNAMIPVITLVGILVPILFGGTVIIEQIFRLPGLGQLLLEAVSTRDYPIITGVFLVTGVVVMLVNLIVDLCYGYLDPKVRFDR</sequence>
<feature type="transmembrane region" description="Helical" evidence="8">
    <location>
        <begin position="185"/>
        <end position="204"/>
    </location>
</feature>
<dbReference type="SUPFAM" id="SSF161098">
    <property type="entry name" value="MetI-like"/>
    <property type="match status" value="1"/>
</dbReference>
<dbReference type="Pfam" id="PF19300">
    <property type="entry name" value="BPD_transp_1_N"/>
    <property type="match status" value="1"/>
</dbReference>
<keyword evidence="2 8" id="KW-0813">Transport</keyword>
<dbReference type="RefSeq" id="WP_142949900.1">
    <property type="nucleotide sequence ID" value="NZ_ARXR01000014.1"/>
</dbReference>
<feature type="transmembrane region" description="Helical" evidence="8">
    <location>
        <begin position="105"/>
        <end position="126"/>
    </location>
</feature>
<keyword evidence="4 8" id="KW-0812">Transmembrane</keyword>
<comment type="caution">
    <text evidence="10">The sequence shown here is derived from an EMBL/GenBank/DDBJ whole genome shotgun (WGS) entry which is preliminary data.</text>
</comment>
<comment type="similarity">
    <text evidence="7">Belongs to the binding-protein-dependent transport system permease family. OppBC subfamily.</text>
</comment>
<keyword evidence="5 8" id="KW-1133">Transmembrane helix</keyword>
<dbReference type="Gene3D" id="1.10.3720.10">
    <property type="entry name" value="MetI-like"/>
    <property type="match status" value="1"/>
</dbReference>
<organism evidence="10 11">
    <name type="scientific">Alloalcanivorax venustensis ISO4</name>
    <dbReference type="NCBI Taxonomy" id="1177184"/>
    <lineage>
        <taxon>Bacteria</taxon>
        <taxon>Pseudomonadati</taxon>
        <taxon>Pseudomonadota</taxon>
        <taxon>Gammaproteobacteria</taxon>
        <taxon>Oceanospirillales</taxon>
        <taxon>Alcanivoracaceae</taxon>
        <taxon>Alloalcanivorax</taxon>
    </lineage>
</organism>
<evidence type="ECO:0000256" key="4">
    <source>
        <dbReference type="ARBA" id="ARBA00022692"/>
    </source>
</evidence>
<keyword evidence="6 8" id="KW-0472">Membrane</keyword>
<evidence type="ECO:0000256" key="7">
    <source>
        <dbReference type="ARBA" id="ARBA00024202"/>
    </source>
</evidence>
<protein>
    <submittedName>
        <fullName evidence="10">ABC transporter permease</fullName>
    </submittedName>
</protein>
<dbReference type="PANTHER" id="PTHR43163">
    <property type="entry name" value="DIPEPTIDE TRANSPORT SYSTEM PERMEASE PROTEIN DPPB-RELATED"/>
    <property type="match status" value="1"/>
</dbReference>
<dbReference type="Pfam" id="PF00528">
    <property type="entry name" value="BPD_transp_1"/>
    <property type="match status" value="1"/>
</dbReference>
<accession>A0ABS0AGQ6</accession>
<dbReference type="PROSITE" id="PS50928">
    <property type="entry name" value="ABC_TM1"/>
    <property type="match status" value="1"/>
</dbReference>
<evidence type="ECO:0000256" key="3">
    <source>
        <dbReference type="ARBA" id="ARBA00022475"/>
    </source>
</evidence>
<dbReference type="PANTHER" id="PTHR43163:SF6">
    <property type="entry name" value="DIPEPTIDE TRANSPORT SYSTEM PERMEASE PROTEIN DPPB-RELATED"/>
    <property type="match status" value="1"/>
</dbReference>
<evidence type="ECO:0000313" key="10">
    <source>
        <dbReference type="EMBL" id="MBF5053323.1"/>
    </source>
</evidence>
<evidence type="ECO:0000313" key="11">
    <source>
        <dbReference type="Proteomes" id="UP000644441"/>
    </source>
</evidence>
<dbReference type="GeneID" id="99767442"/>
<evidence type="ECO:0000259" key="9">
    <source>
        <dbReference type="PROSITE" id="PS50928"/>
    </source>
</evidence>
<feature type="transmembrane region" description="Helical" evidence="8">
    <location>
        <begin position="243"/>
        <end position="265"/>
    </location>
</feature>
<dbReference type="InterPro" id="IPR045621">
    <property type="entry name" value="BPD_transp_1_N"/>
</dbReference>
<evidence type="ECO:0000256" key="1">
    <source>
        <dbReference type="ARBA" id="ARBA00004651"/>
    </source>
</evidence>
<name>A0ABS0AGQ6_9GAMM</name>
<dbReference type="InterPro" id="IPR035906">
    <property type="entry name" value="MetI-like_sf"/>
</dbReference>
<keyword evidence="3" id="KW-1003">Cell membrane</keyword>
<reference evidence="10 11" key="1">
    <citation type="submission" date="2012-09" db="EMBL/GenBank/DDBJ databases">
        <title>Genome Sequence of alkane-degrading Bacterium Alcanivorax venustensis ISO4.</title>
        <authorList>
            <person name="Lai Q."/>
            <person name="Shao Z."/>
        </authorList>
    </citation>
    <scope>NUCLEOTIDE SEQUENCE [LARGE SCALE GENOMIC DNA]</scope>
    <source>
        <strain evidence="10 11">ISO4</strain>
    </source>
</reference>
<dbReference type="EMBL" id="ARXR01000014">
    <property type="protein sequence ID" value="MBF5053323.1"/>
    <property type="molecule type" value="Genomic_DNA"/>
</dbReference>
<keyword evidence="11" id="KW-1185">Reference proteome</keyword>
<dbReference type="Proteomes" id="UP000644441">
    <property type="component" value="Unassembled WGS sequence"/>
</dbReference>